<dbReference type="AlphaFoldDB" id="K8ERV5"/>
<dbReference type="SUPFAM" id="SSF90250">
    <property type="entry name" value="Troponin coil-coiled subunits"/>
    <property type="match status" value="1"/>
</dbReference>
<dbReference type="FunCoup" id="K8ERV5">
    <property type="interactions" value="21"/>
</dbReference>
<protein>
    <submittedName>
        <fullName evidence="3">Troponin T, skeletal muscle</fullName>
    </submittedName>
</protein>
<evidence type="ECO:0000256" key="1">
    <source>
        <dbReference type="ARBA" id="ARBA00008330"/>
    </source>
</evidence>
<dbReference type="PeptideAtlas" id="K8ERV5"/>
<keyword evidence="4" id="KW-1185">Reference proteome</keyword>
<dbReference type="GO" id="GO:0005523">
    <property type="term" value="F:tropomyosin binding"/>
    <property type="evidence" value="ECO:0000318"/>
    <property type="project" value="GO_Central"/>
</dbReference>
<dbReference type="eggNOG" id="KOG3634">
    <property type="taxonomic scope" value="Eukaryota"/>
</dbReference>
<dbReference type="CTD" id="178679"/>
<dbReference type="PANTHER" id="PTHR11521">
    <property type="entry name" value="TROPONIN T"/>
    <property type="match status" value="1"/>
</dbReference>
<evidence type="ECO:0000313" key="4">
    <source>
        <dbReference type="Proteomes" id="UP000001940"/>
    </source>
</evidence>
<feature type="region of interest" description="Disordered" evidence="2">
    <location>
        <begin position="267"/>
        <end position="320"/>
    </location>
</feature>
<dbReference type="GO" id="GO:0006937">
    <property type="term" value="P:regulation of muscle contraction"/>
    <property type="evidence" value="ECO:0007669"/>
    <property type="project" value="InterPro"/>
</dbReference>
<evidence type="ECO:0000313" key="3">
    <source>
        <dbReference type="EMBL" id="CCO25648.1"/>
    </source>
</evidence>
<proteinExistence type="evidence at protein level"/>
<dbReference type="Pfam" id="PF00992">
    <property type="entry name" value="Troponin"/>
    <property type="match status" value="1"/>
</dbReference>
<feature type="compositionally biased region" description="Gly residues" evidence="2">
    <location>
        <begin position="173"/>
        <end position="182"/>
    </location>
</feature>
<feature type="compositionally biased region" description="Basic and acidic residues" evidence="2">
    <location>
        <begin position="113"/>
        <end position="168"/>
    </location>
</feature>
<dbReference type="GO" id="GO:0160094">
    <property type="term" value="P:nematode pharynx development"/>
    <property type="evidence" value="ECO:0000315"/>
    <property type="project" value="UniProtKB"/>
</dbReference>
<sequence>MSDEEYSEYEDEEVEEEEVEEVEEAEAEEEEDTEQQEEERFKRASVDTTATGGPATPAASSHAPVSFDGEALNEGEKAMLAAKRRHENDEQAKLEDYEKARRSEREKEEEELEKLKEKQAQRKLAREQEEREAAERKRLDEERRQKEEQERRARAEEEKKRKEEEKLKKAQMMGGGFPGQQGGRNFVIQKKEESAGVGDRFGNIVQAKQEMGMTKEQQEEAKSVAMAGIRKSIAEASTILPNDMKAKIKELHQRICKLEAQKYDLEKRHERQEYDLKELNERSRQVARANNAKNGQVSGDDTGGRHPPKVQISSKYDRQIDRRNFKERRQVYENKIAFPCFPGVAPPPALYEKVIKKMDYEIQQELEAAEEEEDY</sequence>
<evidence type="ECO:0000256" key="2">
    <source>
        <dbReference type="SAM" id="MobiDB-lite"/>
    </source>
</evidence>
<dbReference type="EMBL" id="BX284605">
    <property type="protein sequence ID" value="CCO25648.1"/>
    <property type="molecule type" value="Genomic_DNA"/>
</dbReference>
<dbReference type="ExpressionAtlas" id="K8ERV5">
    <property type="expression patterns" value="baseline and differential"/>
</dbReference>
<dbReference type="OrthoDB" id="330499at2759"/>
<dbReference type="WormBase" id="T08B1.2c">
    <property type="protein sequence ID" value="CE48024"/>
    <property type="gene ID" value="WBGene00006589"/>
    <property type="gene designation" value="tnt-4"/>
</dbReference>
<dbReference type="PaxDb" id="6239-T08B1.2c"/>
<dbReference type="PANTHER" id="PTHR11521:SF1">
    <property type="entry name" value="TROPONIN T, SKELETAL MUSCLE"/>
    <property type="match status" value="1"/>
</dbReference>
<feature type="compositionally biased region" description="Basic and acidic residues" evidence="2">
    <location>
        <begin position="267"/>
        <end position="284"/>
    </location>
</feature>
<dbReference type="GO" id="GO:1905905">
    <property type="term" value="P:nematode pharyngeal gland morphogenesis"/>
    <property type="evidence" value="ECO:0000315"/>
    <property type="project" value="UniProtKB"/>
</dbReference>
<dbReference type="InterPro" id="IPR001978">
    <property type="entry name" value="Troponin"/>
</dbReference>
<dbReference type="OMA" id="RIXEERA"/>
<dbReference type="GO" id="GO:0005861">
    <property type="term" value="C:troponin complex"/>
    <property type="evidence" value="ECO:0000318"/>
    <property type="project" value="GO_Central"/>
</dbReference>
<evidence type="ECO:0007829" key="6">
    <source>
        <dbReference type="PeptideAtlas" id="K8ERV5"/>
    </source>
</evidence>
<name>K8ERV5_CAEEL</name>
<feature type="region of interest" description="Disordered" evidence="2">
    <location>
        <begin position="1"/>
        <end position="183"/>
    </location>
</feature>
<dbReference type="Bgee" id="WBGene00006589">
    <property type="expression patterns" value="Expressed in pharyngeal muscle cell (C elegans) and 3 other cell types or tissues"/>
</dbReference>
<evidence type="ECO:0000313" key="5">
    <source>
        <dbReference type="WormBase" id="T08B1.2c"/>
    </source>
</evidence>
<dbReference type="GO" id="GO:0002119">
    <property type="term" value="P:nematode larval development"/>
    <property type="evidence" value="ECO:0000315"/>
    <property type="project" value="UniProtKB"/>
</dbReference>
<dbReference type="GeneID" id="178679"/>
<feature type="compositionally biased region" description="Basic and acidic residues" evidence="2">
    <location>
        <begin position="86"/>
        <end position="106"/>
    </location>
</feature>
<comment type="similarity">
    <text evidence="1">Belongs to the troponin T family.</text>
</comment>
<dbReference type="RefSeq" id="NP_001263832.1">
    <property type="nucleotide sequence ID" value="NM_001276903.3"/>
</dbReference>
<dbReference type="Proteomes" id="UP000001940">
    <property type="component" value="Chromosome V"/>
</dbReference>
<reference evidence="3 4" key="1">
    <citation type="journal article" date="1998" name="Science">
        <title>Genome sequence of the nematode C. elegans: a platform for investigating biology.</title>
        <authorList>
            <consortium name="The C. elegans sequencing consortium"/>
            <person name="Sulson J.E."/>
            <person name="Waterston R."/>
        </authorList>
    </citation>
    <scope>NUCLEOTIDE SEQUENCE [LARGE SCALE GENOMIC DNA]</scope>
    <source>
        <strain evidence="3 4">Bristol N2</strain>
    </source>
</reference>
<organism evidence="3 4">
    <name type="scientific">Caenorhabditis elegans</name>
    <dbReference type="NCBI Taxonomy" id="6239"/>
    <lineage>
        <taxon>Eukaryota</taxon>
        <taxon>Metazoa</taxon>
        <taxon>Ecdysozoa</taxon>
        <taxon>Nematoda</taxon>
        <taxon>Chromadorea</taxon>
        <taxon>Rhabditida</taxon>
        <taxon>Rhabditina</taxon>
        <taxon>Rhabditomorpha</taxon>
        <taxon>Rhabditoidea</taxon>
        <taxon>Rhabditidae</taxon>
        <taxon>Peloderinae</taxon>
        <taxon>Caenorhabditis</taxon>
    </lineage>
</organism>
<feature type="compositionally biased region" description="Low complexity" evidence="2">
    <location>
        <begin position="48"/>
        <end position="59"/>
    </location>
</feature>
<dbReference type="InterPro" id="IPR038077">
    <property type="entry name" value="Troponin_sf"/>
</dbReference>
<dbReference type="STRING" id="6239.T08B1.2c.1"/>
<dbReference type="InParanoid" id="K8ERV5"/>
<gene>
    <name evidence="3 5" type="primary">tnt-4</name>
    <name evidence="3" type="ORF">CELE_T08B1.2</name>
    <name evidence="5" type="ORF">T08B1.2</name>
</gene>
<accession>K8ERV5</accession>
<dbReference type="KEGG" id="cel:CELE_T08B1.2"/>
<feature type="compositionally biased region" description="Acidic residues" evidence="2">
    <location>
        <begin position="1"/>
        <end position="37"/>
    </location>
</feature>
<dbReference type="InterPro" id="IPR027707">
    <property type="entry name" value="TNNT"/>
</dbReference>
<dbReference type="AGR" id="WB:WBGene00006589"/>
<keyword evidence="6" id="KW-1267">Proteomics identification</keyword>
<dbReference type="SMR" id="K8ERV5"/>
<dbReference type="GO" id="GO:0045214">
    <property type="term" value="P:sarcomere organization"/>
    <property type="evidence" value="ECO:0000318"/>
    <property type="project" value="GO_Central"/>
</dbReference>
<dbReference type="FunFam" id="1.20.5.350:FF:000006">
    <property type="entry name" value="TropoNin T"/>
    <property type="match status" value="1"/>
</dbReference>
<dbReference type="GO" id="GO:0006936">
    <property type="term" value="P:muscle contraction"/>
    <property type="evidence" value="ECO:0000318"/>
    <property type="project" value="GO_Central"/>
</dbReference>
<dbReference type="Gene3D" id="1.20.5.350">
    <property type="match status" value="1"/>
</dbReference>